<dbReference type="EMBL" id="BDSP01000120">
    <property type="protein sequence ID" value="GAX17686.1"/>
    <property type="molecule type" value="Genomic_DNA"/>
</dbReference>
<organism evidence="1 2">
    <name type="scientific">Fistulifera solaris</name>
    <name type="common">Oleaginous diatom</name>
    <dbReference type="NCBI Taxonomy" id="1519565"/>
    <lineage>
        <taxon>Eukaryota</taxon>
        <taxon>Sar</taxon>
        <taxon>Stramenopiles</taxon>
        <taxon>Ochrophyta</taxon>
        <taxon>Bacillariophyta</taxon>
        <taxon>Bacillariophyceae</taxon>
        <taxon>Bacillariophycidae</taxon>
        <taxon>Naviculales</taxon>
        <taxon>Naviculaceae</taxon>
        <taxon>Fistulifera</taxon>
    </lineage>
</organism>
<evidence type="ECO:0000313" key="1">
    <source>
        <dbReference type="EMBL" id="GAX17686.1"/>
    </source>
</evidence>
<dbReference type="Proteomes" id="UP000198406">
    <property type="component" value="Unassembled WGS sequence"/>
</dbReference>
<reference evidence="1 2" key="1">
    <citation type="journal article" date="2015" name="Plant Cell">
        <title>Oil accumulation by the oleaginous diatom Fistulifera solaris as revealed by the genome and transcriptome.</title>
        <authorList>
            <person name="Tanaka T."/>
            <person name="Maeda Y."/>
            <person name="Veluchamy A."/>
            <person name="Tanaka M."/>
            <person name="Abida H."/>
            <person name="Marechal E."/>
            <person name="Bowler C."/>
            <person name="Muto M."/>
            <person name="Sunaga Y."/>
            <person name="Tanaka M."/>
            <person name="Yoshino T."/>
            <person name="Taniguchi T."/>
            <person name="Fukuda Y."/>
            <person name="Nemoto M."/>
            <person name="Matsumoto M."/>
            <person name="Wong P.S."/>
            <person name="Aburatani S."/>
            <person name="Fujibuchi W."/>
        </authorList>
    </citation>
    <scope>NUCLEOTIDE SEQUENCE [LARGE SCALE GENOMIC DNA]</scope>
    <source>
        <strain evidence="1 2">JPCC DA0580</strain>
    </source>
</reference>
<sequence length="468" mass="53984">MEITIWRENETFVYVTDGYRGACSVARRTFAFSICVDFFQLDFMILGETDSAILETATFFCSLRLPEDERTSLQFNKWLWDYKQNFPFIIDFASLRDDQLIRILESNPTRQLELGMSSWSPEQAKILATRSFPLNLKFGKAREGWIGVGPRDDGTVFMNYLETRHTHFGSLTVGADRFNTLDIRRNFLERIINLEGMFDKLTIGFLCRENVILPLSAKAHALDYQVPSRFIQPSDFDSLDIPTMKLSLTFYGRSEELLIPFCNRVAQLGHFQRLQVSVESDYGQIEASSAAAILQALIRAIRGNPLLTQLTLKMYRIFFSLGSHVEELFQVFGEHKRLRTIRLYPFPPVSAHRRDNEFEEMRTCYYPMLERLLIQNRNLVILGLNNKRLTNGTTIDEIYAQNYIYTRFIKIAEEPTSLRPSLVATALTECATSDFPYKAQLMTFHIDMLCELLKDVSLNDDNDAVAVG</sequence>
<keyword evidence="2" id="KW-1185">Reference proteome</keyword>
<name>A0A1Z5JUZ6_FISSO</name>
<dbReference type="InParanoid" id="A0A1Z5JUZ6"/>
<dbReference type="AlphaFoldDB" id="A0A1Z5JUZ6"/>
<proteinExistence type="predicted"/>
<gene>
    <name evidence="1" type="ORF">FisN_10Lu409</name>
</gene>
<accession>A0A1Z5JUZ6</accession>
<evidence type="ECO:0000313" key="2">
    <source>
        <dbReference type="Proteomes" id="UP000198406"/>
    </source>
</evidence>
<protein>
    <submittedName>
        <fullName evidence="1">Uncharacterized protein</fullName>
    </submittedName>
</protein>
<comment type="caution">
    <text evidence="1">The sequence shown here is derived from an EMBL/GenBank/DDBJ whole genome shotgun (WGS) entry which is preliminary data.</text>
</comment>